<name>A0A2U2BSK8_9PROT</name>
<dbReference type="GO" id="GO:0008236">
    <property type="term" value="F:serine-type peptidase activity"/>
    <property type="evidence" value="ECO:0007669"/>
    <property type="project" value="UniProtKB-KW"/>
</dbReference>
<dbReference type="CDD" id="cd07023">
    <property type="entry name" value="S49_Sppa_N_C"/>
    <property type="match status" value="1"/>
</dbReference>
<feature type="domain" description="Peptidase S49" evidence="9">
    <location>
        <begin position="124"/>
        <end position="276"/>
    </location>
</feature>
<dbReference type="InterPro" id="IPR004635">
    <property type="entry name" value="Pept_S49_SppA"/>
</dbReference>
<accession>A0A2U2BSK8</accession>
<dbReference type="Proteomes" id="UP000245168">
    <property type="component" value="Unassembled WGS sequence"/>
</dbReference>
<dbReference type="InterPro" id="IPR002142">
    <property type="entry name" value="Peptidase_S49"/>
</dbReference>
<reference evidence="11" key="1">
    <citation type="submission" date="2018-05" db="EMBL/GenBank/DDBJ databases">
        <authorList>
            <person name="Liu B.-T."/>
        </authorList>
    </citation>
    <scope>NUCLEOTIDE SEQUENCE [LARGE SCALE GENOMIC DNA]</scope>
    <source>
        <strain evidence="11">WD6-1</strain>
    </source>
</reference>
<feature type="transmembrane region" description="Helical" evidence="8">
    <location>
        <begin position="12"/>
        <end position="34"/>
    </location>
</feature>
<dbReference type="InterPro" id="IPR029045">
    <property type="entry name" value="ClpP/crotonase-like_dom_sf"/>
</dbReference>
<gene>
    <name evidence="10" type="primary">sppA</name>
    <name evidence="10" type="ORF">DDZ18_09750</name>
</gene>
<feature type="active site" description="Nucleophile" evidence="7">
    <location>
        <position position="390"/>
    </location>
</feature>
<dbReference type="InterPro" id="IPR047217">
    <property type="entry name" value="S49_SppA_67K_type_N"/>
</dbReference>
<evidence type="ECO:0000313" key="11">
    <source>
        <dbReference type="Proteomes" id="UP000245168"/>
    </source>
</evidence>
<feature type="domain" description="Peptidase S49" evidence="9">
    <location>
        <begin position="373"/>
        <end position="524"/>
    </location>
</feature>
<sequence length="597" mass="63677">MKQFWITFFGSVVGVIVGSVLAVILLIFMIGALIGSAMQNVEAEAPGLPDEPMILELDLREPRIDQPSRSPFAYAEPLAITEIVMTLQRAADDDRVAGVFVRANEFGMSPGQAEELRAAFARFSESGKFVLAHAQGFEATTVTNYFAVGGVDELWLQDTANFAATGLAVETPFLGGLFEQFDAVPQFLQFHEYKNAANTYTESDYTEAHREATLSYLGSILDSAVAGLADDRGMDAETLTTLIETGPRSAEQALEAGLIDRLGHVVAAREAARERAGDESASFVEIERYARAAPRGGRGSGPVVALVGGQGPIVTGDGDGGFGGGEMIGGDRMAQAIQNAVDDDSVRAIILRVDSPGGSAIASDQVWDAVIRAREAGKPVIVSMASVAASGGYYISAPADLIVANATTITGSIGMLAGKIVIDGTLDNVGMNIEPLHVGGDYTLAWSAQQEWTEAQREAFYTLAEDVYEDFTERVADGRDLPLERVQEIARGRVWTGAQAHELGLVDRIGGLYEAVEAAREIAGIDPDEAIRVRAFPSRPTPLEAFRELFGVTAESAEAAARLNALMQTPGVREAIRMREQAARPGVSLYAGEEQPR</sequence>
<keyword evidence="5" id="KW-0720">Serine protease</keyword>
<keyword evidence="6 8" id="KW-0472">Membrane</keyword>
<dbReference type="PANTHER" id="PTHR33209:SF1">
    <property type="entry name" value="PEPTIDASE S49 DOMAIN-CONTAINING PROTEIN"/>
    <property type="match status" value="1"/>
</dbReference>
<keyword evidence="8" id="KW-0812">Transmembrane</keyword>
<dbReference type="InterPro" id="IPR004634">
    <property type="entry name" value="Pept_S49_pIV"/>
</dbReference>
<proteinExistence type="inferred from homology"/>
<keyword evidence="3" id="KW-0645">Protease</keyword>
<dbReference type="GO" id="GO:0006465">
    <property type="term" value="P:signal peptide processing"/>
    <property type="evidence" value="ECO:0007669"/>
    <property type="project" value="InterPro"/>
</dbReference>
<comment type="subcellular location">
    <subcellularLocation>
        <location evidence="1">Membrane</location>
    </subcellularLocation>
</comment>
<evidence type="ECO:0000256" key="7">
    <source>
        <dbReference type="PIRSR" id="PIRSR001217-1"/>
    </source>
</evidence>
<dbReference type="OrthoDB" id="9764363at2"/>
<comment type="caution">
    <text evidence="10">The sequence shown here is derived from an EMBL/GenBank/DDBJ whole genome shotgun (WGS) entry which is preliminary data.</text>
</comment>
<dbReference type="Gene3D" id="6.20.330.10">
    <property type="match status" value="1"/>
</dbReference>
<feature type="active site" description="Proton donor/acceptor" evidence="7">
    <location>
        <position position="194"/>
    </location>
</feature>
<dbReference type="Pfam" id="PF01343">
    <property type="entry name" value="Peptidase_S49"/>
    <property type="match status" value="2"/>
</dbReference>
<evidence type="ECO:0000256" key="6">
    <source>
        <dbReference type="ARBA" id="ARBA00023136"/>
    </source>
</evidence>
<organism evidence="10 11">
    <name type="scientific">Marinicauda salina</name>
    <dbReference type="NCBI Taxonomy" id="2135793"/>
    <lineage>
        <taxon>Bacteria</taxon>
        <taxon>Pseudomonadati</taxon>
        <taxon>Pseudomonadota</taxon>
        <taxon>Alphaproteobacteria</taxon>
        <taxon>Maricaulales</taxon>
        <taxon>Maricaulaceae</taxon>
        <taxon>Marinicauda</taxon>
    </lineage>
</organism>
<evidence type="ECO:0000256" key="5">
    <source>
        <dbReference type="ARBA" id="ARBA00022825"/>
    </source>
</evidence>
<dbReference type="AlphaFoldDB" id="A0A2U2BSK8"/>
<dbReference type="EMBL" id="QEXV01000004">
    <property type="protein sequence ID" value="PWE16982.1"/>
    <property type="molecule type" value="Genomic_DNA"/>
</dbReference>
<evidence type="ECO:0000313" key="10">
    <source>
        <dbReference type="EMBL" id="PWE16982.1"/>
    </source>
</evidence>
<keyword evidence="8" id="KW-1133">Transmembrane helix</keyword>
<evidence type="ECO:0000259" key="9">
    <source>
        <dbReference type="Pfam" id="PF01343"/>
    </source>
</evidence>
<dbReference type="RefSeq" id="WP_109253206.1">
    <property type="nucleotide sequence ID" value="NZ_QEXV01000004.1"/>
</dbReference>
<dbReference type="Gene3D" id="3.90.226.10">
    <property type="entry name" value="2-enoyl-CoA Hydratase, Chain A, domain 1"/>
    <property type="match status" value="2"/>
</dbReference>
<evidence type="ECO:0000256" key="8">
    <source>
        <dbReference type="SAM" id="Phobius"/>
    </source>
</evidence>
<keyword evidence="4" id="KW-0378">Hydrolase</keyword>
<dbReference type="PIRSF" id="PIRSF001217">
    <property type="entry name" value="Protease_4_SppA"/>
    <property type="match status" value="1"/>
</dbReference>
<dbReference type="PANTHER" id="PTHR33209">
    <property type="entry name" value="PROTEASE 4"/>
    <property type="match status" value="1"/>
</dbReference>
<dbReference type="InterPro" id="IPR047272">
    <property type="entry name" value="S49_SppA_C"/>
</dbReference>
<evidence type="ECO:0000256" key="3">
    <source>
        <dbReference type="ARBA" id="ARBA00022670"/>
    </source>
</evidence>
<evidence type="ECO:0000256" key="2">
    <source>
        <dbReference type="ARBA" id="ARBA00008683"/>
    </source>
</evidence>
<protein>
    <submittedName>
        <fullName evidence="10">Signal peptide peptidase SppA</fullName>
    </submittedName>
</protein>
<dbReference type="SUPFAM" id="SSF52096">
    <property type="entry name" value="ClpP/crotonase"/>
    <property type="match status" value="2"/>
</dbReference>
<evidence type="ECO:0000256" key="4">
    <source>
        <dbReference type="ARBA" id="ARBA00022801"/>
    </source>
</evidence>
<keyword evidence="11" id="KW-1185">Reference proteome</keyword>
<dbReference type="GO" id="GO:0016020">
    <property type="term" value="C:membrane"/>
    <property type="evidence" value="ECO:0007669"/>
    <property type="project" value="UniProtKB-SubCell"/>
</dbReference>
<dbReference type="CDD" id="cd07018">
    <property type="entry name" value="S49_SppA_67K_type"/>
    <property type="match status" value="1"/>
</dbReference>
<evidence type="ECO:0000256" key="1">
    <source>
        <dbReference type="ARBA" id="ARBA00004370"/>
    </source>
</evidence>
<comment type="similarity">
    <text evidence="2">Belongs to the peptidase S49 family.</text>
</comment>
<dbReference type="NCBIfam" id="TIGR00706">
    <property type="entry name" value="SppA_dom"/>
    <property type="match status" value="1"/>
</dbReference>